<geneLocation type="plasmid" evidence="3 4">
    <name>pPP6</name>
</geneLocation>
<evidence type="ECO:0000256" key="1">
    <source>
        <dbReference type="ARBA" id="ARBA00009199"/>
    </source>
</evidence>
<evidence type="ECO:0000313" key="3">
    <source>
        <dbReference type="EMBL" id="BDD02148.1"/>
    </source>
</evidence>
<protein>
    <submittedName>
        <fullName evidence="3">Amidase</fullName>
    </submittedName>
</protein>
<comment type="similarity">
    <text evidence="1">Belongs to the amidase family.</text>
</comment>
<dbReference type="Proteomes" id="UP001354989">
    <property type="component" value="Plasmid pPP6"/>
</dbReference>
<feature type="domain" description="Amidase" evidence="2">
    <location>
        <begin position="41"/>
        <end position="469"/>
    </location>
</feature>
<dbReference type="SUPFAM" id="SSF75304">
    <property type="entry name" value="Amidase signature (AS) enzymes"/>
    <property type="match status" value="1"/>
</dbReference>
<keyword evidence="3" id="KW-0614">Plasmid</keyword>
<dbReference type="Pfam" id="PF01425">
    <property type="entry name" value="Amidase"/>
    <property type="match status" value="1"/>
</dbReference>
<dbReference type="PANTHER" id="PTHR11895">
    <property type="entry name" value="TRANSAMIDASE"/>
    <property type="match status" value="1"/>
</dbReference>
<dbReference type="PROSITE" id="PS00571">
    <property type="entry name" value="AMIDASES"/>
    <property type="match status" value="1"/>
</dbReference>
<accession>A0ABM7VMD9</accession>
<dbReference type="EMBL" id="AP025298">
    <property type="protein sequence ID" value="BDD02148.1"/>
    <property type="molecule type" value="Genomic_DNA"/>
</dbReference>
<dbReference type="InterPro" id="IPR036928">
    <property type="entry name" value="AS_sf"/>
</dbReference>
<evidence type="ECO:0000259" key="2">
    <source>
        <dbReference type="Pfam" id="PF01425"/>
    </source>
</evidence>
<dbReference type="InterPro" id="IPR020556">
    <property type="entry name" value="Amidase_CS"/>
</dbReference>
<reference evidence="3 4" key="1">
    <citation type="submission" date="2021-12" db="EMBL/GenBank/DDBJ databases">
        <title>Genome sequencing of bacteria with rrn-lacking chromosome and rrn-plasmid.</title>
        <authorList>
            <person name="Anda M."/>
            <person name="Iwasaki W."/>
        </authorList>
    </citation>
    <scope>NUCLEOTIDE SEQUENCE [LARGE SCALE GENOMIC DNA]</scope>
    <source>
        <strain evidence="3 4">NBRC 101262</strain>
        <plasmid evidence="3 4">pPP6</plasmid>
    </source>
</reference>
<dbReference type="InterPro" id="IPR023631">
    <property type="entry name" value="Amidase_dom"/>
</dbReference>
<dbReference type="InterPro" id="IPR000120">
    <property type="entry name" value="Amidase"/>
</dbReference>
<name>A0ABM7VMD9_9BACT</name>
<keyword evidence="4" id="KW-1185">Reference proteome</keyword>
<proteinExistence type="inferred from homology"/>
<sequence>MIGSLSHAKPFISKFSQQELAFMPAHVQVKLFKTGVIKPIDVVEAQIQQIEKTNKEINAITYQHFQTARERAYESAKRYASGTQRPLEGITVGLKDEHHEKGMKVTMGSVVHLNDAPKDYTDDVTQKLLDAGVIPLIQTTVPELYLNFVTHSKAWGVTRNPWNPQYSVGASSGGSGAALAAGYVTLATGSDMGGSIRIPASVNGLYGFKPCFGEVFTETPLAPFSGTGPMARNATDMIMMHNVINGHSPNGVNLLPNRQYPTEYQDLKGVKIAYVGGMGITKPSREVDEAMDDAILDLQARGAVVQEVALDFGISADSLRNGFKNLALSGAMGAGFQAYYNDMEEMTGYAATFIKATVEADYGKDQQLDAELMIKGMYAAIHREVFSKGFDLMICPTVATPHIPADYDFTKDTVEEEGVRYDAFVGTLYTMPFNLLNFMPVVSAPVGLSGQNMPIGIQFIGKPYDTEMVFRVVSNFEEETAELYKNKGYKKQMTLLDL</sequence>
<gene>
    <name evidence="3" type="ORF">PEPS_44280</name>
</gene>
<dbReference type="Gene3D" id="3.90.1300.10">
    <property type="entry name" value="Amidase signature (AS) domain"/>
    <property type="match status" value="1"/>
</dbReference>
<organism evidence="3 4">
    <name type="scientific">Persicobacter psychrovividus</name>
    <dbReference type="NCBI Taxonomy" id="387638"/>
    <lineage>
        <taxon>Bacteria</taxon>
        <taxon>Pseudomonadati</taxon>
        <taxon>Bacteroidota</taxon>
        <taxon>Cytophagia</taxon>
        <taxon>Cytophagales</taxon>
        <taxon>Persicobacteraceae</taxon>
        <taxon>Persicobacter</taxon>
    </lineage>
</organism>
<dbReference type="PANTHER" id="PTHR11895:SF7">
    <property type="entry name" value="GLUTAMYL-TRNA(GLN) AMIDOTRANSFERASE SUBUNIT A, MITOCHONDRIAL"/>
    <property type="match status" value="1"/>
</dbReference>
<evidence type="ECO:0000313" key="4">
    <source>
        <dbReference type="Proteomes" id="UP001354989"/>
    </source>
</evidence>